<evidence type="ECO:0000259" key="4">
    <source>
        <dbReference type="Pfam" id="PF00155"/>
    </source>
</evidence>
<dbReference type="AlphaFoldDB" id="A0A421DLE1"/>
<dbReference type="InterPro" id="IPR050087">
    <property type="entry name" value="AON_synthase_class-II"/>
</dbReference>
<gene>
    <name evidence="5" type="ORF">BIY29_14090</name>
</gene>
<feature type="domain" description="Aminotransferase class I/classII large" evidence="4">
    <location>
        <begin position="38"/>
        <end position="380"/>
    </location>
</feature>
<keyword evidence="2" id="KW-0808">Transferase</keyword>
<dbReference type="InterPro" id="IPR015421">
    <property type="entry name" value="PyrdxlP-dep_Trfase_major"/>
</dbReference>
<keyword evidence="3" id="KW-0663">Pyridoxal phosphate</keyword>
<dbReference type="RefSeq" id="WP_121575811.1">
    <property type="nucleotide sequence ID" value="NZ_MJLZ01000035.1"/>
</dbReference>
<keyword evidence="6" id="KW-1185">Reference proteome</keyword>
<dbReference type="PANTHER" id="PTHR13693:SF100">
    <property type="entry name" value="8-AMINO-7-OXONONANOATE SYNTHASE"/>
    <property type="match status" value="1"/>
</dbReference>
<comment type="cofactor">
    <cofactor evidence="1">
        <name>pyridoxal 5'-phosphate</name>
        <dbReference type="ChEBI" id="CHEBI:597326"/>
    </cofactor>
</comment>
<protein>
    <recommendedName>
        <fullName evidence="4">Aminotransferase class I/classII large domain-containing protein</fullName>
    </recommendedName>
</protein>
<evidence type="ECO:0000256" key="2">
    <source>
        <dbReference type="ARBA" id="ARBA00022679"/>
    </source>
</evidence>
<sequence>MSLYEMVSAENDDVKLHYFPRVRSACGRYLNLANGDKNLNFSSCDYLGMADNQLMKDAAIKAIQKYGTNISGPMIFCGYTEYHEELENRYSEMYRVNSSLMYTTSYQANIGALPVIAEDVDLIVMDKLCHVSLYDAVKLSGKPFRVYQHNNISKLTDIVNNNPGKKILVVSDGVFSADGDFCDVAALCELKERHPGIILYIDDAHGVGALGENGCGLVEASGCLGKVDVIIGTMSKSFGSTGGFCIIKEDALAQKVRYKSATYNASRAVSPGVAAASCMALEINKREGQVRRAELAELIDYAHRRLEHTPVNKQYSVSAVIPVIFEKATQAAAVNDNLLQKNIMTSLFVPPYVEKSKSRLRITLTRNHTKEDIDLLTEALEQAISRIS</sequence>
<comment type="caution">
    <text evidence="5">The sequence shown here is derived from an EMBL/GenBank/DDBJ whole genome shotgun (WGS) entry which is preliminary data.</text>
</comment>
<dbReference type="Gene3D" id="3.40.640.10">
    <property type="entry name" value="Type I PLP-dependent aspartate aminotransferase-like (Major domain)"/>
    <property type="match status" value="1"/>
</dbReference>
<accession>A0A421DLE1</accession>
<dbReference type="InterPro" id="IPR004839">
    <property type="entry name" value="Aminotransferase_I/II_large"/>
</dbReference>
<evidence type="ECO:0000313" key="5">
    <source>
        <dbReference type="EMBL" id="RLM21094.1"/>
    </source>
</evidence>
<dbReference type="InterPro" id="IPR015424">
    <property type="entry name" value="PyrdxlP-dep_Trfase"/>
</dbReference>
<dbReference type="EMBL" id="MJLZ01000035">
    <property type="protein sequence ID" value="RLM21094.1"/>
    <property type="molecule type" value="Genomic_DNA"/>
</dbReference>
<evidence type="ECO:0000256" key="3">
    <source>
        <dbReference type="ARBA" id="ARBA00022898"/>
    </source>
</evidence>
<dbReference type="Pfam" id="PF00155">
    <property type="entry name" value="Aminotran_1_2"/>
    <property type="match status" value="1"/>
</dbReference>
<dbReference type="Gene3D" id="3.90.1150.10">
    <property type="entry name" value="Aspartate Aminotransferase, domain 1"/>
    <property type="match status" value="1"/>
</dbReference>
<proteinExistence type="predicted"/>
<dbReference type="GO" id="GO:0009102">
    <property type="term" value="P:biotin biosynthetic process"/>
    <property type="evidence" value="ECO:0007669"/>
    <property type="project" value="TreeGrafter"/>
</dbReference>
<evidence type="ECO:0000256" key="1">
    <source>
        <dbReference type="ARBA" id="ARBA00001933"/>
    </source>
</evidence>
<organism evidence="5 6">
    <name type="scientific">Brenneria alni</name>
    <dbReference type="NCBI Taxonomy" id="71656"/>
    <lineage>
        <taxon>Bacteria</taxon>
        <taxon>Pseudomonadati</taxon>
        <taxon>Pseudomonadota</taxon>
        <taxon>Gammaproteobacteria</taxon>
        <taxon>Enterobacterales</taxon>
        <taxon>Pectobacteriaceae</taxon>
        <taxon>Brenneria</taxon>
    </lineage>
</organism>
<dbReference type="SUPFAM" id="SSF53383">
    <property type="entry name" value="PLP-dependent transferases"/>
    <property type="match status" value="1"/>
</dbReference>
<name>A0A421DLE1_9GAMM</name>
<reference evidence="5 6" key="1">
    <citation type="submission" date="2016-09" db="EMBL/GenBank/DDBJ databases">
        <authorList>
            <person name="Doonan J."/>
            <person name="Pachebat J.A."/>
            <person name="Golyshin P.N."/>
            <person name="Denman S."/>
            <person name="Mcdonald J.E."/>
        </authorList>
    </citation>
    <scope>NUCLEOTIDE SEQUENCE [LARGE SCALE GENOMIC DNA]</scope>
    <source>
        <strain evidence="5 6">NCPPB 3934</strain>
    </source>
</reference>
<dbReference type="InterPro" id="IPR015422">
    <property type="entry name" value="PyrdxlP-dep_Trfase_small"/>
</dbReference>
<evidence type="ECO:0000313" key="6">
    <source>
        <dbReference type="Proteomes" id="UP000285648"/>
    </source>
</evidence>
<dbReference type="GO" id="GO:0030170">
    <property type="term" value="F:pyridoxal phosphate binding"/>
    <property type="evidence" value="ECO:0007669"/>
    <property type="project" value="InterPro"/>
</dbReference>
<dbReference type="GO" id="GO:0008710">
    <property type="term" value="F:8-amino-7-oxononanoate synthase activity"/>
    <property type="evidence" value="ECO:0007669"/>
    <property type="project" value="TreeGrafter"/>
</dbReference>
<dbReference type="PANTHER" id="PTHR13693">
    <property type="entry name" value="CLASS II AMINOTRANSFERASE/8-AMINO-7-OXONONANOATE SYNTHASE"/>
    <property type="match status" value="1"/>
</dbReference>
<dbReference type="Proteomes" id="UP000285648">
    <property type="component" value="Unassembled WGS sequence"/>
</dbReference>
<dbReference type="OrthoDB" id="9807157at2"/>